<keyword evidence="1" id="KW-0812">Transmembrane</keyword>
<evidence type="ECO:0000313" key="3">
    <source>
        <dbReference type="Proteomes" id="UP001430919"/>
    </source>
</evidence>
<feature type="transmembrane region" description="Helical" evidence="1">
    <location>
        <begin position="233"/>
        <end position="263"/>
    </location>
</feature>
<dbReference type="Proteomes" id="UP001430919">
    <property type="component" value="Unassembled WGS sequence"/>
</dbReference>
<protein>
    <submittedName>
        <fullName evidence="2">Uncharacterized protein</fullName>
    </submittedName>
</protein>
<comment type="caution">
    <text evidence="2">The sequence shown here is derived from an EMBL/GenBank/DDBJ whole genome shotgun (WGS) entry which is preliminary data.</text>
</comment>
<dbReference type="EMBL" id="JAJJMO010000001">
    <property type="protein sequence ID" value="MCC9071725.1"/>
    <property type="molecule type" value="Genomic_DNA"/>
</dbReference>
<keyword evidence="1" id="KW-1133">Transmembrane helix</keyword>
<feature type="transmembrane region" description="Helical" evidence="1">
    <location>
        <begin position="58"/>
        <end position="79"/>
    </location>
</feature>
<evidence type="ECO:0000313" key="2">
    <source>
        <dbReference type="EMBL" id="MCC9071725.1"/>
    </source>
</evidence>
<organism evidence="2 3">
    <name type="scientific">Flavobacterium pisciphilum</name>
    <dbReference type="NCBI Taxonomy" id="2893755"/>
    <lineage>
        <taxon>Bacteria</taxon>
        <taxon>Pseudomonadati</taxon>
        <taxon>Bacteroidota</taxon>
        <taxon>Flavobacteriia</taxon>
        <taxon>Flavobacteriales</taxon>
        <taxon>Flavobacteriaceae</taxon>
        <taxon>Flavobacterium</taxon>
    </lineage>
</organism>
<name>A0ABS8MSG9_9FLAO</name>
<sequence length="282" mass="32195">MLRLDKLLWLICIVVILEAFLINTIISPSMLPNYTVSLSGDLLGETKILGFYQRPYSIGSNSTITSTLIMVLVFYVFGFSKVKNMKKSNKLLFISVFTVIIVGSGTGYMLLMLFAVYKIGPFKNWLSGIVSFLVVLLFWYLIFVLDVGSIQGLERVSSLYFDFLYDFKIMQIDDVIFELKSEKFQLLIGRHFENVKDLIVWGDFAWLNLFESTGYIGLCITIIIFVFKINRYNYIPVLVFLLGAMHYGAIYTLPGQLIFGYFISANFKNNEKRGGDLISSSI</sequence>
<feature type="transmembrane region" description="Helical" evidence="1">
    <location>
        <begin position="125"/>
        <end position="145"/>
    </location>
</feature>
<accession>A0ABS8MSG9</accession>
<reference evidence="2" key="1">
    <citation type="submission" date="2021-11" db="EMBL/GenBank/DDBJ databases">
        <title>Description of novel Flavobacterium species.</title>
        <authorList>
            <person name="Saticioglu I.B."/>
            <person name="Ay H."/>
            <person name="Altun S."/>
            <person name="Duman M."/>
        </authorList>
    </citation>
    <scope>NUCLEOTIDE SEQUENCE</scope>
    <source>
        <strain evidence="2">F-65</strain>
    </source>
</reference>
<feature type="transmembrane region" description="Helical" evidence="1">
    <location>
        <begin position="7"/>
        <end position="26"/>
    </location>
</feature>
<feature type="transmembrane region" description="Helical" evidence="1">
    <location>
        <begin position="204"/>
        <end position="227"/>
    </location>
</feature>
<evidence type="ECO:0000256" key="1">
    <source>
        <dbReference type="SAM" id="Phobius"/>
    </source>
</evidence>
<proteinExistence type="predicted"/>
<keyword evidence="1" id="KW-0472">Membrane</keyword>
<gene>
    <name evidence="2" type="ORF">LNQ49_09050</name>
</gene>
<dbReference type="RefSeq" id="WP_229988438.1">
    <property type="nucleotide sequence ID" value="NZ_JAJJMO010000001.1"/>
</dbReference>
<feature type="transmembrane region" description="Helical" evidence="1">
    <location>
        <begin position="91"/>
        <end position="119"/>
    </location>
</feature>
<keyword evidence="3" id="KW-1185">Reference proteome</keyword>